<evidence type="ECO:0000256" key="2">
    <source>
        <dbReference type="ARBA" id="ARBA00023002"/>
    </source>
</evidence>
<dbReference type="Proteomes" id="UP000192513">
    <property type="component" value="Unassembled WGS sequence"/>
</dbReference>
<organism evidence="3 4">
    <name type="scientific">Mycobacterium paraseoulense</name>
    <dbReference type="NCBI Taxonomy" id="590652"/>
    <lineage>
        <taxon>Bacteria</taxon>
        <taxon>Bacillati</taxon>
        <taxon>Actinomycetota</taxon>
        <taxon>Actinomycetes</taxon>
        <taxon>Mycobacteriales</taxon>
        <taxon>Mycobacteriaceae</taxon>
        <taxon>Mycobacterium</taxon>
    </lineage>
</organism>
<dbReference type="AlphaFoldDB" id="A0A1X0IFA5"/>
<keyword evidence="2" id="KW-0560">Oxidoreductase</keyword>
<dbReference type="InterPro" id="IPR002347">
    <property type="entry name" value="SDR_fam"/>
</dbReference>
<dbReference type="STRING" id="590652.BST39_04900"/>
<protein>
    <submittedName>
        <fullName evidence="3">Short-chain dehydrogenase</fullName>
    </submittedName>
</protein>
<dbReference type="GO" id="GO:0016491">
    <property type="term" value="F:oxidoreductase activity"/>
    <property type="evidence" value="ECO:0007669"/>
    <property type="project" value="UniProtKB-KW"/>
</dbReference>
<proteinExistence type="inferred from homology"/>
<dbReference type="PRINTS" id="PR00081">
    <property type="entry name" value="GDHRDH"/>
</dbReference>
<dbReference type="FunFam" id="3.40.50.720:FF:000084">
    <property type="entry name" value="Short-chain dehydrogenase reductase"/>
    <property type="match status" value="1"/>
</dbReference>
<evidence type="ECO:0000313" key="4">
    <source>
        <dbReference type="Proteomes" id="UP000192513"/>
    </source>
</evidence>
<dbReference type="PANTHER" id="PTHR24321:SF14">
    <property type="entry name" value="SHORT-CHAIN TYPE DEHYDROGENASE_REDUCTASE BLR2146-RELATED"/>
    <property type="match status" value="1"/>
</dbReference>
<accession>A0A1X0IFA5</accession>
<name>A0A1X0IFA5_9MYCO</name>
<comment type="similarity">
    <text evidence="1">Belongs to the short-chain dehydrogenases/reductases (SDR) family.</text>
</comment>
<dbReference type="RefSeq" id="WP_167528566.1">
    <property type="nucleotide sequence ID" value="NZ_AP022619.1"/>
</dbReference>
<dbReference type="EMBL" id="MVIE01000004">
    <property type="protein sequence ID" value="ORB45542.1"/>
    <property type="molecule type" value="Genomic_DNA"/>
</dbReference>
<sequence length="266" mass="26974">MTKLLDGKVAVVTGAASGIGRVCVRALARAGAAVVVADVNFGGAGAVASEIIAEGGRAEPVAVDLGDAGQIAAMIERAVSLFGRLDILHNNAAATHLASTRDLNVADMDPQVWDQSLRINLTGTMLATKLALPYLIAAGESSIVNTSSGAGLAGDIGHTAYGVSKAGINALTLYTAAQYGNAGVRCNAIAPGLVVTPATEETYAGPMKEFMLRHHLTPRLGQPDDIAALVVFLCSAQAGFITGQVISVDGGLGSHQPYLADVKGSV</sequence>
<dbReference type="PANTHER" id="PTHR24321">
    <property type="entry name" value="DEHYDROGENASES, SHORT CHAIN"/>
    <property type="match status" value="1"/>
</dbReference>
<dbReference type="InterPro" id="IPR036291">
    <property type="entry name" value="NAD(P)-bd_dom_sf"/>
</dbReference>
<evidence type="ECO:0000313" key="3">
    <source>
        <dbReference type="EMBL" id="ORB45542.1"/>
    </source>
</evidence>
<dbReference type="Gene3D" id="3.40.50.720">
    <property type="entry name" value="NAD(P)-binding Rossmann-like Domain"/>
    <property type="match status" value="1"/>
</dbReference>
<dbReference type="Pfam" id="PF13561">
    <property type="entry name" value="adh_short_C2"/>
    <property type="match status" value="1"/>
</dbReference>
<keyword evidence="4" id="KW-1185">Reference proteome</keyword>
<comment type="caution">
    <text evidence="3">The sequence shown here is derived from an EMBL/GenBank/DDBJ whole genome shotgun (WGS) entry which is preliminary data.</text>
</comment>
<dbReference type="SUPFAM" id="SSF51735">
    <property type="entry name" value="NAD(P)-binding Rossmann-fold domains"/>
    <property type="match status" value="1"/>
</dbReference>
<gene>
    <name evidence="3" type="ORF">BST39_04900</name>
</gene>
<reference evidence="3 4" key="1">
    <citation type="submission" date="2017-02" db="EMBL/GenBank/DDBJ databases">
        <title>The new phylogeny of genus Mycobacterium.</title>
        <authorList>
            <person name="Tortoli E."/>
            <person name="Trovato A."/>
            <person name="Cirillo D.M."/>
        </authorList>
    </citation>
    <scope>NUCLEOTIDE SEQUENCE [LARGE SCALE GENOMIC DNA]</scope>
    <source>
        <strain evidence="3 4">DSM 45000</strain>
    </source>
</reference>
<evidence type="ECO:0000256" key="1">
    <source>
        <dbReference type="ARBA" id="ARBA00006484"/>
    </source>
</evidence>